<protein>
    <submittedName>
        <fullName evidence="2">Hemerythrin domain-containing protein</fullName>
    </submittedName>
</protein>
<proteinExistence type="predicted"/>
<comment type="caution">
    <text evidence="2">The sequence shown here is derived from an EMBL/GenBank/DDBJ whole genome shotgun (WGS) entry which is preliminary data.</text>
</comment>
<keyword evidence="3" id="KW-1185">Reference proteome</keyword>
<evidence type="ECO:0000313" key="2">
    <source>
        <dbReference type="EMBL" id="MBW2938033.1"/>
    </source>
</evidence>
<dbReference type="InterPro" id="IPR012312">
    <property type="entry name" value="Hemerythrin-like"/>
</dbReference>
<reference evidence="2" key="1">
    <citation type="submission" date="2021-07" db="EMBL/GenBank/DDBJ databases">
        <title>Aureisphaera sp. CAU 1614 isolated from sea sediment.</title>
        <authorList>
            <person name="Kim W."/>
        </authorList>
    </citation>
    <scope>NUCLEOTIDE SEQUENCE</scope>
    <source>
        <strain evidence="2">CAU 1614</strain>
    </source>
</reference>
<accession>A0A9X1FPI9</accession>
<sequence>MSQPIKRDPSLQPLSREHHYGLLLSWKIREGFKREVPPERIKKYTNWFWENHLAPHFQFEESYIFPILGNKHKDIKRAVKEHRRLTRLFTNTEKPKKNLSLIVEELAAHIRFEERILFKEVEKIATPTQLNIIEKEHSKSIIESWEDKFWIKEENYFL</sequence>
<dbReference type="Proteomes" id="UP001138686">
    <property type="component" value="Unassembled WGS sequence"/>
</dbReference>
<dbReference type="EMBL" id="JAHWDP010000003">
    <property type="protein sequence ID" value="MBW2938033.1"/>
    <property type="molecule type" value="Genomic_DNA"/>
</dbReference>
<evidence type="ECO:0000313" key="3">
    <source>
        <dbReference type="Proteomes" id="UP001138686"/>
    </source>
</evidence>
<dbReference type="AlphaFoldDB" id="A0A9X1FPI9"/>
<gene>
    <name evidence="2" type="ORF">KXJ69_07940</name>
</gene>
<feature type="domain" description="Hemerythrin-like" evidence="1">
    <location>
        <begin position="35"/>
        <end position="91"/>
    </location>
</feature>
<organism evidence="2 3">
    <name type="scientific">Halomarinibacterium sedimenti</name>
    <dbReference type="NCBI Taxonomy" id="2857106"/>
    <lineage>
        <taxon>Bacteria</taxon>
        <taxon>Pseudomonadati</taxon>
        <taxon>Bacteroidota</taxon>
        <taxon>Flavobacteriia</taxon>
        <taxon>Flavobacteriales</taxon>
        <taxon>Flavobacteriaceae</taxon>
        <taxon>Halomarinibacterium</taxon>
    </lineage>
</organism>
<dbReference type="RefSeq" id="WP_219052473.1">
    <property type="nucleotide sequence ID" value="NZ_JAHWDP010000003.1"/>
</dbReference>
<name>A0A9X1FPI9_9FLAO</name>
<dbReference type="Pfam" id="PF01814">
    <property type="entry name" value="Hemerythrin"/>
    <property type="match status" value="1"/>
</dbReference>
<evidence type="ECO:0000259" key="1">
    <source>
        <dbReference type="Pfam" id="PF01814"/>
    </source>
</evidence>